<organism evidence="2 3">
    <name type="scientific">Bacillus songklensis</name>
    <dbReference type="NCBI Taxonomy" id="1069116"/>
    <lineage>
        <taxon>Bacteria</taxon>
        <taxon>Bacillati</taxon>
        <taxon>Bacillota</taxon>
        <taxon>Bacilli</taxon>
        <taxon>Bacillales</taxon>
        <taxon>Bacillaceae</taxon>
        <taxon>Bacillus</taxon>
    </lineage>
</organism>
<feature type="region of interest" description="Disordered" evidence="1">
    <location>
        <begin position="1"/>
        <end position="49"/>
    </location>
</feature>
<reference evidence="3" key="1">
    <citation type="journal article" date="2019" name="Int. J. Syst. Evol. Microbiol.">
        <title>The Global Catalogue of Microorganisms (GCM) 10K type strain sequencing project: providing services to taxonomists for standard genome sequencing and annotation.</title>
        <authorList>
            <consortium name="The Broad Institute Genomics Platform"/>
            <consortium name="The Broad Institute Genome Sequencing Center for Infectious Disease"/>
            <person name="Wu L."/>
            <person name="Ma J."/>
        </authorList>
    </citation>
    <scope>NUCLEOTIDE SEQUENCE [LARGE SCALE GENOMIC DNA]</scope>
    <source>
        <strain evidence="3">CCUG 61889</strain>
    </source>
</reference>
<proteinExistence type="predicted"/>
<evidence type="ECO:0000256" key="1">
    <source>
        <dbReference type="SAM" id="MobiDB-lite"/>
    </source>
</evidence>
<gene>
    <name evidence="2" type="ORF">ACFOU2_22215</name>
</gene>
<feature type="compositionally biased region" description="Polar residues" evidence="1">
    <location>
        <begin position="30"/>
        <end position="49"/>
    </location>
</feature>
<dbReference type="EMBL" id="JBHRZT010000072">
    <property type="protein sequence ID" value="MFC3886044.1"/>
    <property type="molecule type" value="Genomic_DNA"/>
</dbReference>
<dbReference type="Proteomes" id="UP001595752">
    <property type="component" value="Unassembled WGS sequence"/>
</dbReference>
<dbReference type="RefSeq" id="WP_377918413.1">
    <property type="nucleotide sequence ID" value="NZ_JBHRZT010000072.1"/>
</dbReference>
<comment type="caution">
    <text evidence="2">The sequence shown here is derived from an EMBL/GenBank/DDBJ whole genome shotgun (WGS) entry which is preliminary data.</text>
</comment>
<protein>
    <submittedName>
        <fullName evidence="2">Uncharacterized protein</fullName>
    </submittedName>
</protein>
<evidence type="ECO:0000313" key="3">
    <source>
        <dbReference type="Proteomes" id="UP001595752"/>
    </source>
</evidence>
<sequence>MTKDDPYLPDMIKKDLKHPEAPEGRKRPSVNESSSADARGKNGQQIDPS</sequence>
<keyword evidence="3" id="KW-1185">Reference proteome</keyword>
<accession>A0ABV8B979</accession>
<feature type="compositionally biased region" description="Basic and acidic residues" evidence="1">
    <location>
        <begin position="1"/>
        <end position="26"/>
    </location>
</feature>
<evidence type="ECO:0000313" key="2">
    <source>
        <dbReference type="EMBL" id="MFC3886044.1"/>
    </source>
</evidence>
<name>A0ABV8B979_9BACI</name>